<dbReference type="GO" id="GO:0005886">
    <property type="term" value="C:plasma membrane"/>
    <property type="evidence" value="ECO:0007669"/>
    <property type="project" value="TreeGrafter"/>
</dbReference>
<dbReference type="Pfam" id="PF13493">
    <property type="entry name" value="DUF4118"/>
    <property type="match status" value="1"/>
</dbReference>
<dbReference type="InterPro" id="IPR005467">
    <property type="entry name" value="His_kinase_dom"/>
</dbReference>
<dbReference type="Gene3D" id="3.30.565.10">
    <property type="entry name" value="Histidine kinase-like ATPase, C-terminal domain"/>
    <property type="match status" value="1"/>
</dbReference>
<keyword evidence="6 13" id="KW-0812">Transmembrane</keyword>
<dbReference type="InterPro" id="IPR003594">
    <property type="entry name" value="HATPase_dom"/>
</dbReference>
<keyword evidence="9" id="KW-0067">ATP-binding</keyword>
<dbReference type="PANTHER" id="PTHR45569">
    <property type="entry name" value="SENSOR PROTEIN KDPD"/>
    <property type="match status" value="1"/>
</dbReference>
<feature type="transmembrane region" description="Helical" evidence="13">
    <location>
        <begin position="44"/>
        <end position="77"/>
    </location>
</feature>
<dbReference type="SUPFAM" id="SSF47384">
    <property type="entry name" value="Homodimeric domain of signal transducing histidine kinase"/>
    <property type="match status" value="1"/>
</dbReference>
<evidence type="ECO:0000256" key="9">
    <source>
        <dbReference type="ARBA" id="ARBA00022840"/>
    </source>
</evidence>
<dbReference type="CDD" id="cd00082">
    <property type="entry name" value="HisKA"/>
    <property type="match status" value="1"/>
</dbReference>
<dbReference type="Gene3D" id="3.30.450.40">
    <property type="match status" value="1"/>
</dbReference>
<keyword evidence="5" id="KW-0808">Transferase</keyword>
<accession>A0A2Y9BEG8</accession>
<dbReference type="FunFam" id="3.30.565.10:FF:000006">
    <property type="entry name" value="Sensor histidine kinase WalK"/>
    <property type="match status" value="1"/>
</dbReference>
<evidence type="ECO:0000256" key="4">
    <source>
        <dbReference type="ARBA" id="ARBA00022553"/>
    </source>
</evidence>
<dbReference type="Pfam" id="PF02518">
    <property type="entry name" value="HATPase_c"/>
    <property type="match status" value="1"/>
</dbReference>
<dbReference type="PROSITE" id="PS50109">
    <property type="entry name" value="HIS_KIN"/>
    <property type="match status" value="1"/>
</dbReference>
<evidence type="ECO:0000256" key="13">
    <source>
        <dbReference type="SAM" id="Phobius"/>
    </source>
</evidence>
<dbReference type="Gene3D" id="1.20.120.620">
    <property type="entry name" value="Backbone structure of the membrane domain of e. Coli histidine kinase receptor kdpd"/>
    <property type="match status" value="1"/>
</dbReference>
<keyword evidence="4" id="KW-0597">Phosphoprotein</keyword>
<dbReference type="RefSeq" id="WP_109731721.1">
    <property type="nucleotide sequence ID" value="NZ_BAAACK010000003.1"/>
</dbReference>
<evidence type="ECO:0000256" key="1">
    <source>
        <dbReference type="ARBA" id="ARBA00000085"/>
    </source>
</evidence>
<keyword evidence="12 13" id="KW-0472">Membrane</keyword>
<dbReference type="PANTHER" id="PTHR45569:SF1">
    <property type="entry name" value="SENSOR PROTEIN KDPD"/>
    <property type="match status" value="1"/>
</dbReference>
<comment type="caution">
    <text evidence="15">The sequence shown here is derived from an EMBL/GenBank/DDBJ whole genome shotgun (WGS) entry which is preliminary data.</text>
</comment>
<feature type="transmembrane region" description="Helical" evidence="13">
    <location>
        <begin position="18"/>
        <end position="37"/>
    </location>
</feature>
<dbReference type="SMART" id="SM00388">
    <property type="entry name" value="HisKA"/>
    <property type="match status" value="1"/>
</dbReference>
<dbReference type="SUPFAM" id="SSF55874">
    <property type="entry name" value="ATPase domain of HSP90 chaperone/DNA topoisomerase II/histidine kinase"/>
    <property type="match status" value="1"/>
</dbReference>
<dbReference type="GO" id="GO:0005524">
    <property type="term" value="F:ATP binding"/>
    <property type="evidence" value="ECO:0007669"/>
    <property type="project" value="UniProtKB-KW"/>
</dbReference>
<evidence type="ECO:0000256" key="6">
    <source>
        <dbReference type="ARBA" id="ARBA00022692"/>
    </source>
</evidence>
<dbReference type="Pfam" id="PF00512">
    <property type="entry name" value="HisKA"/>
    <property type="match status" value="1"/>
</dbReference>
<evidence type="ECO:0000256" key="8">
    <source>
        <dbReference type="ARBA" id="ARBA00022777"/>
    </source>
</evidence>
<keyword evidence="11" id="KW-0902">Two-component regulatory system</keyword>
<dbReference type="Proteomes" id="UP000245845">
    <property type="component" value="Unassembled WGS sequence"/>
</dbReference>
<sequence length="511" mass="56450">MNTSDYGPFLLPDFGKSILLLAAATGIGTIFDTLGFSESNIITIYILGVLINSILTTSRICSLFSSVASVLVFNFFFTEPRFTLNAYNSGYPATFLIMFIASLITGNLAAKLKQHTQQFAYTAYRTRVMFDCNQALQKAEGKDEIITITARQLVRLLGRDIVFYMKTNDKPLVPHSFPVGEAMMDDSCLSVNEQAVAAWVFKNNKRAGASTNILSNAKCLYLATRIGSHVYGVVGIALCGDSLTPEETSMLLSLLGECAMALENEKTAREKQAAAVLAKNEQLRANMLRSISHDLRTPLTSISGNANLLLANGAQMEWEKRKPIYNDIYEDSLWLIRLVENLLTVTRIEDGSTSLQMKPELMEEIIAEALRHADRNSKEHVILVKDADTAFAKMDARLMVQVVINLINNAVKYTPAGSHITIQTYIKNKQVITEVSDDGPGIPDAEKPHVFDMFYTSSTKITDSHRGIGLGLALCKSIIHLHGGTISVKDNLPQGTIFQFTLPAWEVHLHE</sequence>
<evidence type="ECO:0000259" key="14">
    <source>
        <dbReference type="PROSITE" id="PS50109"/>
    </source>
</evidence>
<dbReference type="InterPro" id="IPR029016">
    <property type="entry name" value="GAF-like_dom_sf"/>
</dbReference>
<evidence type="ECO:0000256" key="10">
    <source>
        <dbReference type="ARBA" id="ARBA00022989"/>
    </source>
</evidence>
<proteinExistence type="predicted"/>
<evidence type="ECO:0000256" key="5">
    <source>
        <dbReference type="ARBA" id="ARBA00022679"/>
    </source>
</evidence>
<dbReference type="InterPro" id="IPR004358">
    <property type="entry name" value="Sig_transdc_His_kin-like_C"/>
</dbReference>
<dbReference type="InterPro" id="IPR036097">
    <property type="entry name" value="HisK_dim/P_sf"/>
</dbReference>
<dbReference type="InterPro" id="IPR036890">
    <property type="entry name" value="HATPase_C_sf"/>
</dbReference>
<dbReference type="GO" id="GO:0000155">
    <property type="term" value="F:phosphorelay sensor kinase activity"/>
    <property type="evidence" value="ECO:0007669"/>
    <property type="project" value="InterPro"/>
</dbReference>
<dbReference type="PRINTS" id="PR00344">
    <property type="entry name" value="BCTRLSENSOR"/>
</dbReference>
<keyword evidence="8 15" id="KW-0418">Kinase</keyword>
<protein>
    <recommendedName>
        <fullName evidence="3">histidine kinase</fullName>
        <ecNumber evidence="3">2.7.13.3</ecNumber>
    </recommendedName>
</protein>
<evidence type="ECO:0000256" key="11">
    <source>
        <dbReference type="ARBA" id="ARBA00023012"/>
    </source>
</evidence>
<dbReference type="EMBL" id="QGDL01000008">
    <property type="protein sequence ID" value="PWJ28535.1"/>
    <property type="molecule type" value="Genomic_DNA"/>
</dbReference>
<dbReference type="InterPro" id="IPR038318">
    <property type="entry name" value="KdpD_sf"/>
</dbReference>
<evidence type="ECO:0000313" key="15">
    <source>
        <dbReference type="EMBL" id="PWJ28535.1"/>
    </source>
</evidence>
<dbReference type="CDD" id="cd00075">
    <property type="entry name" value="HATPase"/>
    <property type="match status" value="1"/>
</dbReference>
<keyword evidence="16" id="KW-1185">Reference proteome</keyword>
<comment type="subcellular location">
    <subcellularLocation>
        <location evidence="2">Membrane</location>
        <topology evidence="2">Multi-pass membrane protein</topology>
    </subcellularLocation>
</comment>
<dbReference type="InterPro" id="IPR025201">
    <property type="entry name" value="KdpD_TM"/>
</dbReference>
<evidence type="ECO:0000256" key="3">
    <source>
        <dbReference type="ARBA" id="ARBA00012438"/>
    </source>
</evidence>
<feature type="transmembrane region" description="Helical" evidence="13">
    <location>
        <begin position="89"/>
        <end position="110"/>
    </location>
</feature>
<reference evidence="15 16" key="1">
    <citation type="submission" date="2018-05" db="EMBL/GenBank/DDBJ databases">
        <title>The Hungate 1000. A catalogue of reference genomes from the rumen microbiome.</title>
        <authorList>
            <person name="Kelly W."/>
        </authorList>
    </citation>
    <scope>NUCLEOTIDE SEQUENCE [LARGE SCALE GENOMIC DNA]</scope>
    <source>
        <strain evidence="15 16">NLAE-zl-C242</strain>
    </source>
</reference>
<evidence type="ECO:0000256" key="12">
    <source>
        <dbReference type="ARBA" id="ARBA00023136"/>
    </source>
</evidence>
<organism evidence="15 16">
    <name type="scientific">Faecalicatena orotica</name>
    <dbReference type="NCBI Taxonomy" id="1544"/>
    <lineage>
        <taxon>Bacteria</taxon>
        <taxon>Bacillati</taxon>
        <taxon>Bacillota</taxon>
        <taxon>Clostridia</taxon>
        <taxon>Lachnospirales</taxon>
        <taxon>Lachnospiraceae</taxon>
        <taxon>Faecalicatena</taxon>
    </lineage>
</organism>
<evidence type="ECO:0000256" key="7">
    <source>
        <dbReference type="ARBA" id="ARBA00022741"/>
    </source>
</evidence>
<evidence type="ECO:0000256" key="2">
    <source>
        <dbReference type="ARBA" id="ARBA00004141"/>
    </source>
</evidence>
<evidence type="ECO:0000313" key="16">
    <source>
        <dbReference type="Proteomes" id="UP000245845"/>
    </source>
</evidence>
<dbReference type="AlphaFoldDB" id="A0A2Y9BEG8"/>
<feature type="domain" description="Histidine kinase" evidence="14">
    <location>
        <begin position="290"/>
        <end position="506"/>
    </location>
</feature>
<dbReference type="InterPro" id="IPR052023">
    <property type="entry name" value="Histidine_kinase_KdpD"/>
</dbReference>
<keyword evidence="7" id="KW-0547">Nucleotide-binding</keyword>
<dbReference type="Gene3D" id="1.10.287.130">
    <property type="match status" value="1"/>
</dbReference>
<keyword evidence="10 13" id="KW-1133">Transmembrane helix</keyword>
<dbReference type="SMART" id="SM00387">
    <property type="entry name" value="HATPase_c"/>
    <property type="match status" value="1"/>
</dbReference>
<gene>
    <name evidence="15" type="ORF">A8806_10850</name>
</gene>
<dbReference type="InterPro" id="IPR003661">
    <property type="entry name" value="HisK_dim/P_dom"/>
</dbReference>
<dbReference type="OrthoDB" id="9806130at2"/>
<comment type="catalytic activity">
    <reaction evidence="1">
        <text>ATP + protein L-histidine = ADP + protein N-phospho-L-histidine.</text>
        <dbReference type="EC" id="2.7.13.3"/>
    </reaction>
</comment>
<dbReference type="EC" id="2.7.13.3" evidence="3"/>
<name>A0A2Y9BEG8_9FIRM</name>